<dbReference type="InterPro" id="IPR002213">
    <property type="entry name" value="UDP_glucos_trans"/>
</dbReference>
<feature type="coiled-coil region" evidence="5">
    <location>
        <begin position="431"/>
        <end position="468"/>
    </location>
</feature>
<dbReference type="InterPro" id="IPR058980">
    <property type="entry name" value="Glyco_transf_N"/>
</dbReference>
<dbReference type="EMBL" id="JAGGNH010000001">
    <property type="protein sequence ID" value="KAJ0987958.1"/>
    <property type="molecule type" value="Genomic_DNA"/>
</dbReference>
<dbReference type="PANTHER" id="PTHR48047:SF182">
    <property type="entry name" value="GLYCOSYLTRANSFERASE"/>
    <property type="match status" value="1"/>
</dbReference>
<evidence type="ECO:0000256" key="1">
    <source>
        <dbReference type="ARBA" id="ARBA00009995"/>
    </source>
</evidence>
<dbReference type="CDD" id="cd03784">
    <property type="entry name" value="GT1_Gtf-like"/>
    <property type="match status" value="1"/>
</dbReference>
<evidence type="ECO:0000256" key="2">
    <source>
        <dbReference type="ARBA" id="ARBA00022679"/>
    </source>
</evidence>
<reference evidence="8" key="1">
    <citation type="submission" date="2021-03" db="EMBL/GenBank/DDBJ databases">
        <authorList>
            <person name="Li Z."/>
            <person name="Yang C."/>
        </authorList>
    </citation>
    <scope>NUCLEOTIDE SEQUENCE</scope>
    <source>
        <strain evidence="8">Dzin_1.0</strain>
        <tissue evidence="8">Leaf</tissue>
    </source>
</reference>
<feature type="signal peptide" evidence="6">
    <location>
        <begin position="1"/>
        <end position="23"/>
    </location>
</feature>
<comment type="caution">
    <text evidence="8">The sequence shown here is derived from an EMBL/GenBank/DDBJ whole genome shotgun (WGS) entry which is preliminary data.</text>
</comment>
<feature type="domain" description="Glycosyltransferase N-terminal" evidence="7">
    <location>
        <begin position="13"/>
        <end position="251"/>
    </location>
</feature>
<dbReference type="Pfam" id="PF00201">
    <property type="entry name" value="UDPGT"/>
    <property type="match status" value="1"/>
</dbReference>
<dbReference type="Pfam" id="PF26168">
    <property type="entry name" value="Glyco_transf_N"/>
    <property type="match status" value="1"/>
</dbReference>
<organism evidence="8 9">
    <name type="scientific">Dioscorea zingiberensis</name>
    <dbReference type="NCBI Taxonomy" id="325984"/>
    <lineage>
        <taxon>Eukaryota</taxon>
        <taxon>Viridiplantae</taxon>
        <taxon>Streptophyta</taxon>
        <taxon>Embryophyta</taxon>
        <taxon>Tracheophyta</taxon>
        <taxon>Spermatophyta</taxon>
        <taxon>Magnoliopsida</taxon>
        <taxon>Liliopsida</taxon>
        <taxon>Dioscoreales</taxon>
        <taxon>Dioscoreaceae</taxon>
        <taxon>Dioscorea</taxon>
    </lineage>
</organism>
<sequence length="506" mass="56951">MTKFNTAAAAPLHVVIVPLLAQGHMIPMIDMAQLLAERGVLVTFITTAVNASRIMPIIDRVHQSHLPINFIELPFPAAEAGLPEGCENWDLLPSKELYKNFFDALFLLRNPLEQHLKDLNPRPTCMINDMFNAWTADVAKALNIRRLVFHGTSCIYVFCCYILQKHNIYEKVTDDAEEVIVPDLPTTVRVSIMHAPGWLNVPGFKQLRDEVLHAEETADGVVMNTLDEIEPMFVEAYKKVVGKDVWTVGPLCLYDKDFSSRIVRGNKLAAVDQDRMLSWLDSMEERSVLYVSFSTLGKMKVGQIFEIGAGLEASGVPFIWVIRGVEKYSLEVVKWLEGFEERMGLRSLVIKGWAPQAVILSHKVVGGFITHCGWNSTLEAVSAGVPMITWPHFADQFLNERMVVEYLRIGIDIGVKKPALYWGEDEIPVMRDDVERAVRSLMGDGEEAEERRVRARELKEKAMKAMEEGGSSYENITSLVDYMHQTAGTLQGCAGNLLYHKMELPV</sequence>
<evidence type="ECO:0000259" key="7">
    <source>
        <dbReference type="Pfam" id="PF26168"/>
    </source>
</evidence>
<keyword evidence="6" id="KW-0732">Signal</keyword>
<dbReference type="AlphaFoldDB" id="A0A9D5D9Y3"/>
<evidence type="ECO:0000256" key="4">
    <source>
        <dbReference type="RuleBase" id="RU362057"/>
    </source>
</evidence>
<comment type="similarity">
    <text evidence="1 3">Belongs to the UDP-glycosyltransferase family.</text>
</comment>
<proteinExistence type="inferred from homology"/>
<gene>
    <name evidence="8" type="ORF">J5N97_006314</name>
</gene>
<dbReference type="InterPro" id="IPR035595">
    <property type="entry name" value="UDP_glycos_trans_CS"/>
</dbReference>
<keyword evidence="2 3" id="KW-0808">Transferase</keyword>
<evidence type="ECO:0000313" key="9">
    <source>
        <dbReference type="Proteomes" id="UP001085076"/>
    </source>
</evidence>
<name>A0A9D5D9Y3_9LILI</name>
<evidence type="ECO:0000313" key="8">
    <source>
        <dbReference type="EMBL" id="KAJ0987958.1"/>
    </source>
</evidence>
<keyword evidence="5" id="KW-0175">Coiled coil</keyword>
<dbReference type="PROSITE" id="PS00375">
    <property type="entry name" value="UDPGT"/>
    <property type="match status" value="1"/>
</dbReference>
<keyword evidence="9" id="KW-1185">Reference proteome</keyword>
<feature type="chain" id="PRO_5039594690" description="Glycosyltransferase" evidence="6">
    <location>
        <begin position="24"/>
        <end position="506"/>
    </location>
</feature>
<dbReference type="FunFam" id="3.40.50.2000:FF:000047">
    <property type="entry name" value="Glycosyltransferase"/>
    <property type="match status" value="1"/>
</dbReference>
<dbReference type="OrthoDB" id="5835829at2759"/>
<accession>A0A9D5D9Y3</accession>
<dbReference type="Proteomes" id="UP001085076">
    <property type="component" value="Miscellaneous, Linkage group lg01"/>
</dbReference>
<dbReference type="GO" id="GO:0035251">
    <property type="term" value="F:UDP-glucosyltransferase activity"/>
    <property type="evidence" value="ECO:0007669"/>
    <property type="project" value="TreeGrafter"/>
</dbReference>
<protein>
    <recommendedName>
        <fullName evidence="4">Glycosyltransferase</fullName>
        <ecNumber evidence="4">2.4.1.-</ecNumber>
    </recommendedName>
</protein>
<dbReference type="EC" id="2.4.1.-" evidence="4"/>
<dbReference type="SUPFAM" id="SSF53756">
    <property type="entry name" value="UDP-Glycosyltransferase/glycogen phosphorylase"/>
    <property type="match status" value="1"/>
</dbReference>
<evidence type="ECO:0000256" key="6">
    <source>
        <dbReference type="SAM" id="SignalP"/>
    </source>
</evidence>
<reference evidence="8" key="2">
    <citation type="journal article" date="2022" name="Hortic Res">
        <title>The genome of Dioscorea zingiberensis sheds light on the biosynthesis, origin and evolution of the medicinally important diosgenin saponins.</title>
        <authorList>
            <person name="Li Y."/>
            <person name="Tan C."/>
            <person name="Li Z."/>
            <person name="Guo J."/>
            <person name="Li S."/>
            <person name="Chen X."/>
            <person name="Wang C."/>
            <person name="Dai X."/>
            <person name="Yang H."/>
            <person name="Song W."/>
            <person name="Hou L."/>
            <person name="Xu J."/>
            <person name="Tong Z."/>
            <person name="Xu A."/>
            <person name="Yuan X."/>
            <person name="Wang W."/>
            <person name="Yang Q."/>
            <person name="Chen L."/>
            <person name="Sun Z."/>
            <person name="Wang K."/>
            <person name="Pan B."/>
            <person name="Chen J."/>
            <person name="Bao Y."/>
            <person name="Liu F."/>
            <person name="Qi X."/>
            <person name="Gang D.R."/>
            <person name="Wen J."/>
            <person name="Li J."/>
        </authorList>
    </citation>
    <scope>NUCLEOTIDE SEQUENCE</scope>
    <source>
        <strain evidence="8">Dzin_1.0</strain>
    </source>
</reference>
<dbReference type="PANTHER" id="PTHR48047">
    <property type="entry name" value="GLYCOSYLTRANSFERASE"/>
    <property type="match status" value="1"/>
</dbReference>
<dbReference type="Gene3D" id="3.40.50.2000">
    <property type="entry name" value="Glycogen Phosphorylase B"/>
    <property type="match status" value="2"/>
</dbReference>
<evidence type="ECO:0000256" key="5">
    <source>
        <dbReference type="SAM" id="Coils"/>
    </source>
</evidence>
<evidence type="ECO:0000256" key="3">
    <source>
        <dbReference type="RuleBase" id="RU003718"/>
    </source>
</evidence>
<keyword evidence="3" id="KW-0328">Glycosyltransferase</keyword>